<reference evidence="7 8" key="1">
    <citation type="submission" date="2023-09" db="EMBL/GenBank/DDBJ databases">
        <title>Microbacterium fusihabitans sp. nov., Microbacterium phycihabitans sp. nov., and Microbacterium cervinum sp. nov., isolated from dried seaweeds of beach.</title>
        <authorList>
            <person name="Lee S.D."/>
        </authorList>
    </citation>
    <scope>NUCLEOTIDE SEQUENCE [LARGE SCALE GENOMIC DNA]</scope>
    <source>
        <strain evidence="7 8">KSW2-29</strain>
    </source>
</reference>
<keyword evidence="8" id="KW-1185">Reference proteome</keyword>
<evidence type="ECO:0000313" key="7">
    <source>
        <dbReference type="EMBL" id="MDU0345567.1"/>
    </source>
</evidence>
<feature type="signal peptide" evidence="6">
    <location>
        <begin position="1"/>
        <end position="26"/>
    </location>
</feature>
<gene>
    <name evidence="7" type="ORF">RWH44_07600</name>
</gene>
<protein>
    <submittedName>
        <fullName evidence="7">Extracellular solute-binding protein</fullName>
    </submittedName>
</protein>
<evidence type="ECO:0000313" key="8">
    <source>
        <dbReference type="Proteomes" id="UP001261125"/>
    </source>
</evidence>
<dbReference type="RefSeq" id="WP_316004095.1">
    <property type="nucleotide sequence ID" value="NZ_JAWDIT010000002.1"/>
</dbReference>
<dbReference type="PANTHER" id="PTHR43649:SF33">
    <property type="entry name" value="POLYGALACTURONAN_RHAMNOGALACTURONAN-BINDING PROTEIN YTCQ"/>
    <property type="match status" value="1"/>
</dbReference>
<dbReference type="EMBL" id="JAWDIT010000002">
    <property type="protein sequence ID" value="MDU0345567.1"/>
    <property type="molecule type" value="Genomic_DNA"/>
</dbReference>
<proteinExistence type="predicted"/>
<evidence type="ECO:0000256" key="1">
    <source>
        <dbReference type="ARBA" id="ARBA00022475"/>
    </source>
</evidence>
<comment type="caution">
    <text evidence="7">The sequence shown here is derived from an EMBL/GenBank/DDBJ whole genome shotgun (WGS) entry which is preliminary data.</text>
</comment>
<evidence type="ECO:0000256" key="3">
    <source>
        <dbReference type="ARBA" id="ARBA00023136"/>
    </source>
</evidence>
<evidence type="ECO:0000256" key="6">
    <source>
        <dbReference type="SAM" id="SignalP"/>
    </source>
</evidence>
<dbReference type="InterPro" id="IPR006059">
    <property type="entry name" value="SBP"/>
</dbReference>
<dbReference type="Proteomes" id="UP001261125">
    <property type="component" value="Unassembled WGS sequence"/>
</dbReference>
<keyword evidence="2 6" id="KW-0732">Signal</keyword>
<feature type="chain" id="PRO_5045371850" evidence="6">
    <location>
        <begin position="27"/>
        <end position="427"/>
    </location>
</feature>
<evidence type="ECO:0000256" key="2">
    <source>
        <dbReference type="ARBA" id="ARBA00022729"/>
    </source>
</evidence>
<keyword evidence="4" id="KW-0564">Palmitate</keyword>
<dbReference type="PANTHER" id="PTHR43649">
    <property type="entry name" value="ARABINOSE-BINDING PROTEIN-RELATED"/>
    <property type="match status" value="1"/>
</dbReference>
<keyword evidence="5" id="KW-0449">Lipoprotein</keyword>
<accession>A0ABU3SMF6</accession>
<dbReference type="Pfam" id="PF13416">
    <property type="entry name" value="SBP_bac_8"/>
    <property type="match status" value="1"/>
</dbReference>
<keyword evidence="3" id="KW-0472">Membrane</keyword>
<dbReference type="PROSITE" id="PS51257">
    <property type="entry name" value="PROKAR_LIPOPROTEIN"/>
    <property type="match status" value="1"/>
</dbReference>
<dbReference type="SUPFAM" id="SSF53850">
    <property type="entry name" value="Periplasmic binding protein-like II"/>
    <property type="match status" value="1"/>
</dbReference>
<sequence>MKRSSLFRVGALAGAFAVVLTTAGCAGDAGQSSGPVTLEYWAWAPGIGDVVAVWNEEHPDIQVKVVEAAGADDMIAKLLAAQRAGEGPDLAQAEYQKLPNMVVSDVALDISEYSDTFADGFSEGALSLVTVGDGVYAVPQDTGPMIFMYRKDIFDQNGWAPPSTWDEYAALAQTVKTTLPGTLLGGYPDDASTMAAYAQPLGAEWWATEGDAWKVGIDEAPTQRVVDFWQPLVEQGLVDTTHFFTPEWGTKMNDGSILSWTAGAWAPAAAFSVAPDTAGLWAAAKMPTWDGESGTGFMGGSSVMVTKNTEHPKEAVEFLQWLNSSDDGTRGLIDIGLFPASSAGQSQLADQPVPDLVSDQADFWDLAVGIAENSAPFTWGPNVQVAFDAWSDGVKAATQNGGSYTAVLKTAQDAVVADLEKSGFTVQ</sequence>
<dbReference type="Gene3D" id="3.40.190.10">
    <property type="entry name" value="Periplasmic binding protein-like II"/>
    <property type="match status" value="1"/>
</dbReference>
<evidence type="ECO:0000256" key="5">
    <source>
        <dbReference type="ARBA" id="ARBA00023288"/>
    </source>
</evidence>
<name>A0ABU3SMF6_9MICO</name>
<keyword evidence="1" id="KW-1003">Cell membrane</keyword>
<dbReference type="InterPro" id="IPR050490">
    <property type="entry name" value="Bact_solute-bd_prot1"/>
</dbReference>
<organism evidence="7 8">
    <name type="scientific">Microbacterium phycohabitans</name>
    <dbReference type="NCBI Taxonomy" id="3075993"/>
    <lineage>
        <taxon>Bacteria</taxon>
        <taxon>Bacillati</taxon>
        <taxon>Actinomycetota</taxon>
        <taxon>Actinomycetes</taxon>
        <taxon>Micrococcales</taxon>
        <taxon>Microbacteriaceae</taxon>
        <taxon>Microbacterium</taxon>
    </lineage>
</organism>
<evidence type="ECO:0000256" key="4">
    <source>
        <dbReference type="ARBA" id="ARBA00023139"/>
    </source>
</evidence>